<evidence type="ECO:0000313" key="3">
    <source>
        <dbReference type="Proteomes" id="UP001500459"/>
    </source>
</evidence>
<dbReference type="EMBL" id="BAABCW010000001">
    <property type="protein sequence ID" value="GAA4108396.1"/>
    <property type="molecule type" value="Genomic_DNA"/>
</dbReference>
<protein>
    <recommendedName>
        <fullName evidence="4">Glycosyltransferase RgtA/B/C/D-like domain-containing protein</fullName>
    </recommendedName>
</protein>
<name>A0ABP7XC02_9FLAO</name>
<feature type="transmembrane region" description="Helical" evidence="1">
    <location>
        <begin position="23"/>
        <end position="41"/>
    </location>
</feature>
<gene>
    <name evidence="2" type="ORF">GCM10022393_04460</name>
</gene>
<feature type="transmembrane region" description="Helical" evidence="1">
    <location>
        <begin position="467"/>
        <end position="484"/>
    </location>
</feature>
<accession>A0ABP7XC02</accession>
<comment type="caution">
    <text evidence="2">The sequence shown here is derived from an EMBL/GenBank/DDBJ whole genome shotgun (WGS) entry which is preliminary data.</text>
</comment>
<organism evidence="2 3">
    <name type="scientific">Aquimarina addita</name>
    <dbReference type="NCBI Taxonomy" id="870485"/>
    <lineage>
        <taxon>Bacteria</taxon>
        <taxon>Pseudomonadati</taxon>
        <taxon>Bacteroidota</taxon>
        <taxon>Flavobacteriia</taxon>
        <taxon>Flavobacteriales</taxon>
        <taxon>Flavobacteriaceae</taxon>
        <taxon>Aquimarina</taxon>
    </lineage>
</organism>
<feature type="transmembrane region" description="Helical" evidence="1">
    <location>
        <begin position="415"/>
        <end position="432"/>
    </location>
</feature>
<evidence type="ECO:0000256" key="1">
    <source>
        <dbReference type="SAM" id="Phobius"/>
    </source>
</evidence>
<dbReference type="Proteomes" id="UP001500459">
    <property type="component" value="Unassembled WGS sequence"/>
</dbReference>
<feature type="transmembrane region" description="Helical" evidence="1">
    <location>
        <begin position="140"/>
        <end position="158"/>
    </location>
</feature>
<proteinExistence type="predicted"/>
<keyword evidence="3" id="KW-1185">Reference proteome</keyword>
<feature type="transmembrane region" description="Helical" evidence="1">
    <location>
        <begin position="188"/>
        <end position="209"/>
    </location>
</feature>
<feature type="transmembrane region" description="Helical" evidence="1">
    <location>
        <begin position="215"/>
        <end position="232"/>
    </location>
</feature>
<keyword evidence="1" id="KW-1133">Transmembrane helix</keyword>
<feature type="transmembrane region" description="Helical" evidence="1">
    <location>
        <begin position="438"/>
        <end position="455"/>
    </location>
</feature>
<keyword evidence="1" id="KW-0812">Transmembrane</keyword>
<feature type="transmembrane region" description="Helical" evidence="1">
    <location>
        <begin position="164"/>
        <end position="181"/>
    </location>
</feature>
<evidence type="ECO:0000313" key="2">
    <source>
        <dbReference type="EMBL" id="GAA4108396.1"/>
    </source>
</evidence>
<sequence>MISMHKIIKLVHKFDVFLQSKKGLGLIVVLVILSSLGRYVSSDSDPYQPKQTRLDASGFSHNRAYKFAYFYYYTGDFPLATIHNDLTYSKEGAINEINNRGKDLIMEYTHWSRLGESARILAYLPNAYLKGSPENPSIRLFNVLIFTISLLVLYFGFWNIKKPLFGFVLLVLISCTPFFLYEIYSRENIFALMASAFFIILGLNVQVLFLPTLNYFKTIFIAAFSGGILGFFSEFRNEISIVIVSLLLLYILSKTIKIVPKIVLILTIIFFFNSSKKYIRNHFAMKFEKTSHLVSSHKGHVYSGAKISGHNFWHPMFCGLGDFDTKYGYEWNDLKAYQYAIPILNKKYGMNIKYSGRYHTDDYYDEAGLYYKKPEELPNYEVIMKEKVLSDIKNDPVWYMEILCKRVIRTMTRTIPVPYLGWLLFPLAYFLIRRKYWDWIKLIVVSLPLSATSIIVHSGKGSTYNSLFVYFVLTIIVIQAYQYFKVKNNKSNKEVIT</sequence>
<evidence type="ECO:0008006" key="4">
    <source>
        <dbReference type="Google" id="ProtNLM"/>
    </source>
</evidence>
<keyword evidence="1" id="KW-0472">Membrane</keyword>
<reference evidence="3" key="1">
    <citation type="journal article" date="2019" name="Int. J. Syst. Evol. Microbiol.">
        <title>The Global Catalogue of Microorganisms (GCM) 10K type strain sequencing project: providing services to taxonomists for standard genome sequencing and annotation.</title>
        <authorList>
            <consortium name="The Broad Institute Genomics Platform"/>
            <consortium name="The Broad Institute Genome Sequencing Center for Infectious Disease"/>
            <person name="Wu L."/>
            <person name="Ma J."/>
        </authorList>
    </citation>
    <scope>NUCLEOTIDE SEQUENCE [LARGE SCALE GENOMIC DNA]</scope>
    <source>
        <strain evidence="3">JCM 17106</strain>
    </source>
</reference>